<name>M6FPR2_9LEPT</name>
<protein>
    <submittedName>
        <fullName evidence="1">Uncharacterized protein</fullName>
    </submittedName>
</protein>
<dbReference type="EMBL" id="ANCE01000086">
    <property type="protein sequence ID" value="EMK24711.1"/>
    <property type="molecule type" value="Genomic_DNA"/>
</dbReference>
<reference evidence="1 2" key="1">
    <citation type="submission" date="2013-01" db="EMBL/GenBank/DDBJ databases">
        <authorList>
            <person name="Harkins D.M."/>
            <person name="Durkin A.S."/>
            <person name="Brinkac L.M."/>
            <person name="Haft D.H."/>
            <person name="Selengut J.D."/>
            <person name="Sanka R."/>
            <person name="DePew J."/>
            <person name="Purushe J."/>
            <person name="Galloway R.L."/>
            <person name="Vinetz J.M."/>
            <person name="Sutton G.G."/>
            <person name="Nierman W.C."/>
            <person name="Fouts D.E."/>
        </authorList>
    </citation>
    <scope>NUCLEOTIDE SEQUENCE [LARGE SCALE GENOMIC DNA]</scope>
    <source>
        <strain evidence="1 2">Nikolaevo</strain>
    </source>
</reference>
<accession>M6FPR2</accession>
<evidence type="ECO:0000313" key="2">
    <source>
        <dbReference type="Proteomes" id="UP000011980"/>
    </source>
</evidence>
<proteinExistence type="predicted"/>
<dbReference type="Proteomes" id="UP000011980">
    <property type="component" value="Unassembled WGS sequence"/>
</dbReference>
<comment type="caution">
    <text evidence="1">The sequence shown here is derived from an EMBL/GenBank/DDBJ whole genome shotgun (WGS) entry which is preliminary data.</text>
</comment>
<sequence>MAALFPTVIRQIKSWVLEKCYLILIRVFNNLPELKSTVPPHIVQIYFYKTLAGTAQV</sequence>
<gene>
    <name evidence="1" type="ORF">LEP1GSC008_1910</name>
</gene>
<dbReference type="AlphaFoldDB" id="M6FPR2"/>
<dbReference type="PATRIC" id="fig|1240687.3.peg.1656"/>
<organism evidence="1 2">
    <name type="scientific">Leptospira kirschneri serovar Bulgarica str. Nikolaevo</name>
    <dbReference type="NCBI Taxonomy" id="1240687"/>
    <lineage>
        <taxon>Bacteria</taxon>
        <taxon>Pseudomonadati</taxon>
        <taxon>Spirochaetota</taxon>
        <taxon>Spirochaetia</taxon>
        <taxon>Leptospirales</taxon>
        <taxon>Leptospiraceae</taxon>
        <taxon>Leptospira</taxon>
    </lineage>
</organism>
<evidence type="ECO:0000313" key="1">
    <source>
        <dbReference type="EMBL" id="EMK24711.1"/>
    </source>
</evidence>